<dbReference type="PANTHER" id="PTHR33802">
    <property type="entry name" value="SI:CH211-161H7.5-RELATED"/>
    <property type="match status" value="1"/>
</dbReference>
<organism evidence="2">
    <name type="scientific">Grammatophora oceanica</name>
    <dbReference type="NCBI Taxonomy" id="210454"/>
    <lineage>
        <taxon>Eukaryota</taxon>
        <taxon>Sar</taxon>
        <taxon>Stramenopiles</taxon>
        <taxon>Ochrophyta</taxon>
        <taxon>Bacillariophyta</taxon>
        <taxon>Fragilariophyceae</taxon>
        <taxon>Fragilariophycidae</taxon>
        <taxon>Rhabdonematales</taxon>
        <taxon>Grammatophoraceae</taxon>
        <taxon>Grammatophora</taxon>
    </lineage>
</organism>
<dbReference type="EMBL" id="HBGK01022995">
    <property type="protein sequence ID" value="CAD9282942.1"/>
    <property type="molecule type" value="Transcribed_RNA"/>
</dbReference>
<feature type="transmembrane region" description="Helical" evidence="1">
    <location>
        <begin position="241"/>
        <end position="261"/>
    </location>
</feature>
<protein>
    <submittedName>
        <fullName evidence="2">Uncharacterized protein</fullName>
    </submittedName>
</protein>
<feature type="transmembrane region" description="Helical" evidence="1">
    <location>
        <begin position="204"/>
        <end position="221"/>
    </location>
</feature>
<dbReference type="PANTHER" id="PTHR33802:SF2">
    <property type="entry name" value="EF-HAND DOMAIN-CONTAINING PROTEIN"/>
    <property type="match status" value="1"/>
</dbReference>
<reference evidence="2" key="1">
    <citation type="submission" date="2021-01" db="EMBL/GenBank/DDBJ databases">
        <authorList>
            <person name="Corre E."/>
            <person name="Pelletier E."/>
            <person name="Niang G."/>
            <person name="Scheremetjew M."/>
            <person name="Finn R."/>
            <person name="Kale V."/>
            <person name="Holt S."/>
            <person name="Cochrane G."/>
            <person name="Meng A."/>
            <person name="Brown T."/>
            <person name="Cohen L."/>
        </authorList>
    </citation>
    <scope>NUCLEOTIDE SEQUENCE</scope>
    <source>
        <strain evidence="2">CCMP 410</strain>
    </source>
</reference>
<keyword evidence="1" id="KW-0812">Transmembrane</keyword>
<evidence type="ECO:0000313" key="2">
    <source>
        <dbReference type="EMBL" id="CAD9282942.1"/>
    </source>
</evidence>
<sequence>MSALTTLNYINVAAYLANVAVTYGIGVAGLFGLPSNTELSEKYQSLVTPTGFTFAIWGVIFVAQAVFTVAQLVPSIAKSPLVQEGVGYSYVAVCISQIAWTLAFANQIIWLALIFMLMILVNLVSIVMSQYDLTASDWKDYFLLKFPFAIHCGWIIAASFVNASVVLVSYKDDADLQFYVALGSLIGVLVVAGFLLTYPLKTDYVIPLVLAWATLGIYLELRDPAQLILVTFDASMIATVKHGALIFFVVLALAILLRAILGNKKDDASSGATAATAPSKADEENLYVRTDDTGRMG</sequence>
<proteinExistence type="predicted"/>
<keyword evidence="1" id="KW-1133">Transmembrane helix</keyword>
<feature type="transmembrane region" description="Helical" evidence="1">
    <location>
        <begin position="85"/>
        <end position="102"/>
    </location>
</feature>
<feature type="transmembrane region" description="Helical" evidence="1">
    <location>
        <begin position="12"/>
        <end position="34"/>
    </location>
</feature>
<name>A0A7S1V192_9STRA</name>
<feature type="transmembrane region" description="Helical" evidence="1">
    <location>
        <begin position="148"/>
        <end position="170"/>
    </location>
</feature>
<dbReference type="AlphaFoldDB" id="A0A7S1V192"/>
<keyword evidence="1" id="KW-0472">Membrane</keyword>
<feature type="transmembrane region" description="Helical" evidence="1">
    <location>
        <begin position="108"/>
        <end position="127"/>
    </location>
</feature>
<gene>
    <name evidence="2" type="ORF">GOCE00092_LOCUS11854</name>
</gene>
<accession>A0A7S1V192</accession>
<evidence type="ECO:0000256" key="1">
    <source>
        <dbReference type="SAM" id="Phobius"/>
    </source>
</evidence>
<feature type="transmembrane region" description="Helical" evidence="1">
    <location>
        <begin position="176"/>
        <end position="197"/>
    </location>
</feature>
<feature type="transmembrane region" description="Helical" evidence="1">
    <location>
        <begin position="54"/>
        <end position="73"/>
    </location>
</feature>